<dbReference type="EMBL" id="JARKIE010000132">
    <property type="protein sequence ID" value="KAJ7678727.1"/>
    <property type="molecule type" value="Genomic_DNA"/>
</dbReference>
<feature type="non-terminal residue" evidence="2">
    <location>
        <position position="136"/>
    </location>
</feature>
<gene>
    <name evidence="2" type="ORF">B0H17DRAFT_1078182</name>
</gene>
<proteinExistence type="predicted"/>
<dbReference type="Proteomes" id="UP001221757">
    <property type="component" value="Unassembled WGS sequence"/>
</dbReference>
<reference evidence="2" key="1">
    <citation type="submission" date="2023-03" db="EMBL/GenBank/DDBJ databases">
        <title>Massive genome expansion in bonnet fungi (Mycena s.s.) driven by repeated elements and novel gene families across ecological guilds.</title>
        <authorList>
            <consortium name="Lawrence Berkeley National Laboratory"/>
            <person name="Harder C.B."/>
            <person name="Miyauchi S."/>
            <person name="Viragh M."/>
            <person name="Kuo A."/>
            <person name="Thoen E."/>
            <person name="Andreopoulos B."/>
            <person name="Lu D."/>
            <person name="Skrede I."/>
            <person name="Drula E."/>
            <person name="Henrissat B."/>
            <person name="Morin E."/>
            <person name="Kohler A."/>
            <person name="Barry K."/>
            <person name="LaButti K."/>
            <person name="Morin E."/>
            <person name="Salamov A."/>
            <person name="Lipzen A."/>
            <person name="Mereny Z."/>
            <person name="Hegedus B."/>
            <person name="Baldrian P."/>
            <person name="Stursova M."/>
            <person name="Weitz H."/>
            <person name="Taylor A."/>
            <person name="Grigoriev I.V."/>
            <person name="Nagy L.G."/>
            <person name="Martin F."/>
            <person name="Kauserud H."/>
        </authorList>
    </citation>
    <scope>NUCLEOTIDE SEQUENCE</scope>
    <source>
        <strain evidence="2">CBHHK067</strain>
    </source>
</reference>
<name>A0AAD7D574_MYCRO</name>
<keyword evidence="3" id="KW-1185">Reference proteome</keyword>
<evidence type="ECO:0000313" key="2">
    <source>
        <dbReference type="EMBL" id="KAJ7678727.1"/>
    </source>
</evidence>
<sequence length="136" mass="14366">MCRVESAAQASDGQCGGGAARAGSICAPDASPSSRQVARRPRRIRPVPRVCRALPSKSRSEKGRHAHGLSGRGEAGTMRTEVRTPPRARLWNAGARQGRAACCSRGVARGRVRIGAPAGALERDDALLVCIRDCVR</sequence>
<evidence type="ECO:0000256" key="1">
    <source>
        <dbReference type="SAM" id="MobiDB-lite"/>
    </source>
</evidence>
<comment type="caution">
    <text evidence="2">The sequence shown here is derived from an EMBL/GenBank/DDBJ whole genome shotgun (WGS) entry which is preliminary data.</text>
</comment>
<feature type="region of interest" description="Disordered" evidence="1">
    <location>
        <begin position="1"/>
        <end position="86"/>
    </location>
</feature>
<protein>
    <submittedName>
        <fullName evidence="2">Uncharacterized protein</fullName>
    </submittedName>
</protein>
<feature type="compositionally biased region" description="Basic residues" evidence="1">
    <location>
        <begin position="37"/>
        <end position="46"/>
    </location>
</feature>
<accession>A0AAD7D574</accession>
<evidence type="ECO:0000313" key="3">
    <source>
        <dbReference type="Proteomes" id="UP001221757"/>
    </source>
</evidence>
<organism evidence="2 3">
    <name type="scientific">Mycena rosella</name>
    <name type="common">Pink bonnet</name>
    <name type="synonym">Agaricus rosellus</name>
    <dbReference type="NCBI Taxonomy" id="1033263"/>
    <lineage>
        <taxon>Eukaryota</taxon>
        <taxon>Fungi</taxon>
        <taxon>Dikarya</taxon>
        <taxon>Basidiomycota</taxon>
        <taxon>Agaricomycotina</taxon>
        <taxon>Agaricomycetes</taxon>
        <taxon>Agaricomycetidae</taxon>
        <taxon>Agaricales</taxon>
        <taxon>Marasmiineae</taxon>
        <taxon>Mycenaceae</taxon>
        <taxon>Mycena</taxon>
    </lineage>
</organism>
<dbReference type="AlphaFoldDB" id="A0AAD7D574"/>